<dbReference type="Proteomes" id="UP000683360">
    <property type="component" value="Unassembled WGS sequence"/>
</dbReference>
<evidence type="ECO:0000313" key="2">
    <source>
        <dbReference type="Proteomes" id="UP000683360"/>
    </source>
</evidence>
<sequence length="196" mass="22676">MKYVSPIIEKSGQSLNLELMLDINDRSTYEDEIKGKNNTLTNCAGDCRMTTNIITMNRQIIMEEMDTEIAIKALQNKGCDTSDITGSRGEKKTKILELLEKDEFFYLPSFLNELQRHELDLGLLYKRLNICQEVFSSKIERKVLCEGCINISNHTDELQTLEMIVYLIRKGKDAMLHFVDALHQCEIDEYKLVLKE</sequence>
<gene>
    <name evidence="1" type="ORF">MEDL_65164</name>
</gene>
<dbReference type="AlphaFoldDB" id="A0A8S3VFL7"/>
<reference evidence="1" key="1">
    <citation type="submission" date="2021-03" db="EMBL/GenBank/DDBJ databases">
        <authorList>
            <person name="Bekaert M."/>
        </authorList>
    </citation>
    <scope>NUCLEOTIDE SEQUENCE</scope>
</reference>
<name>A0A8S3VFL7_MYTED</name>
<accession>A0A8S3VFL7</accession>
<protein>
    <submittedName>
        <fullName evidence="1">Uncharacterized protein</fullName>
    </submittedName>
</protein>
<comment type="caution">
    <text evidence="1">The sequence shown here is derived from an EMBL/GenBank/DDBJ whole genome shotgun (WGS) entry which is preliminary data.</text>
</comment>
<dbReference type="OrthoDB" id="10669898at2759"/>
<dbReference type="EMBL" id="CAJPWZ010003158">
    <property type="protein sequence ID" value="CAG2253653.1"/>
    <property type="molecule type" value="Genomic_DNA"/>
</dbReference>
<organism evidence="1 2">
    <name type="scientific">Mytilus edulis</name>
    <name type="common">Blue mussel</name>
    <dbReference type="NCBI Taxonomy" id="6550"/>
    <lineage>
        <taxon>Eukaryota</taxon>
        <taxon>Metazoa</taxon>
        <taxon>Spiralia</taxon>
        <taxon>Lophotrochozoa</taxon>
        <taxon>Mollusca</taxon>
        <taxon>Bivalvia</taxon>
        <taxon>Autobranchia</taxon>
        <taxon>Pteriomorphia</taxon>
        <taxon>Mytilida</taxon>
        <taxon>Mytiloidea</taxon>
        <taxon>Mytilidae</taxon>
        <taxon>Mytilinae</taxon>
        <taxon>Mytilus</taxon>
    </lineage>
</organism>
<proteinExistence type="predicted"/>
<evidence type="ECO:0000313" key="1">
    <source>
        <dbReference type="EMBL" id="CAG2253653.1"/>
    </source>
</evidence>
<keyword evidence="2" id="KW-1185">Reference proteome</keyword>